<keyword evidence="1" id="KW-1133">Transmembrane helix</keyword>
<reference evidence="3 4" key="1">
    <citation type="submission" date="2014-04" db="EMBL/GenBank/DDBJ databases">
        <title>Evolutionary Origins and Diversification of the Mycorrhizal Mutualists.</title>
        <authorList>
            <consortium name="DOE Joint Genome Institute"/>
            <consortium name="Mycorrhizal Genomics Consortium"/>
            <person name="Kohler A."/>
            <person name="Kuo A."/>
            <person name="Nagy L.G."/>
            <person name="Floudas D."/>
            <person name="Copeland A."/>
            <person name="Barry K.W."/>
            <person name="Cichocki N."/>
            <person name="Veneault-Fourrey C."/>
            <person name="LaButti K."/>
            <person name="Lindquist E.A."/>
            <person name="Lipzen A."/>
            <person name="Lundell T."/>
            <person name="Morin E."/>
            <person name="Murat C."/>
            <person name="Riley R."/>
            <person name="Ohm R."/>
            <person name="Sun H."/>
            <person name="Tunlid A."/>
            <person name="Henrissat B."/>
            <person name="Grigoriev I.V."/>
            <person name="Hibbett D.S."/>
            <person name="Martin F."/>
        </authorList>
    </citation>
    <scope>NUCLEOTIDE SEQUENCE [LARGE SCALE GENOMIC DNA]</scope>
    <source>
        <strain evidence="3 4">MD-312</strain>
    </source>
</reference>
<evidence type="ECO:0008006" key="5">
    <source>
        <dbReference type="Google" id="ProtNLM"/>
    </source>
</evidence>
<dbReference type="Proteomes" id="UP000053820">
    <property type="component" value="Unassembled WGS sequence"/>
</dbReference>
<keyword evidence="2" id="KW-0732">Signal</keyword>
<evidence type="ECO:0000256" key="1">
    <source>
        <dbReference type="SAM" id="Phobius"/>
    </source>
</evidence>
<evidence type="ECO:0000256" key="2">
    <source>
        <dbReference type="SAM" id="SignalP"/>
    </source>
</evidence>
<accession>A0A0C9VRA7</accession>
<keyword evidence="1" id="KW-0812">Transmembrane</keyword>
<proteinExistence type="predicted"/>
<sequence length="298" mass="32853">MLSLVFTFELGLLLAPVLAGLAAQGSTCSANNTRLDPGTHKLHGDCGDKFFCSGTVNGTCQFKQCRRDDFPFGYDRGDPLPPLCPLGSFCPDEGSACMISQTVGQHCQLNRNEQCELRLPDSQELQDGYPDDVAICLQGVCMYANATAGLPCQMENTTYAELNEKGRQVDINVIRDNCRAGFYCHPEDRVCEHILDEGQSCVGDRNCKSSHCDVRGRCAQPLGTPLRVPGWQSCITILLIIAGTSFCSPAMATTCLCMVLVHKRHRLDRTRETREYFYEQVSLRQNIIALHSSTRQGG</sequence>
<protein>
    <recommendedName>
        <fullName evidence="5">Dickkopf N-terminal cysteine-rich domain-containing protein</fullName>
    </recommendedName>
</protein>
<dbReference type="EMBL" id="KN839873">
    <property type="protein sequence ID" value="KIJ60340.1"/>
    <property type="molecule type" value="Genomic_DNA"/>
</dbReference>
<evidence type="ECO:0000313" key="3">
    <source>
        <dbReference type="EMBL" id="KIJ60340.1"/>
    </source>
</evidence>
<feature type="transmembrane region" description="Helical" evidence="1">
    <location>
        <begin position="235"/>
        <end position="261"/>
    </location>
</feature>
<dbReference type="AlphaFoldDB" id="A0A0C9VRA7"/>
<dbReference type="HOGENOM" id="CLU_054233_0_0_1"/>
<keyword evidence="4" id="KW-1185">Reference proteome</keyword>
<organism evidence="3 4">
    <name type="scientific">Hydnomerulius pinastri MD-312</name>
    <dbReference type="NCBI Taxonomy" id="994086"/>
    <lineage>
        <taxon>Eukaryota</taxon>
        <taxon>Fungi</taxon>
        <taxon>Dikarya</taxon>
        <taxon>Basidiomycota</taxon>
        <taxon>Agaricomycotina</taxon>
        <taxon>Agaricomycetes</taxon>
        <taxon>Agaricomycetidae</taxon>
        <taxon>Boletales</taxon>
        <taxon>Boletales incertae sedis</taxon>
        <taxon>Leucogyrophana</taxon>
    </lineage>
</organism>
<feature type="chain" id="PRO_5002215327" description="Dickkopf N-terminal cysteine-rich domain-containing protein" evidence="2">
    <location>
        <begin position="20"/>
        <end position="298"/>
    </location>
</feature>
<evidence type="ECO:0000313" key="4">
    <source>
        <dbReference type="Proteomes" id="UP000053820"/>
    </source>
</evidence>
<gene>
    <name evidence="3" type="ORF">HYDPIDRAFT_98869</name>
</gene>
<name>A0A0C9VRA7_9AGAM</name>
<keyword evidence="1" id="KW-0472">Membrane</keyword>
<dbReference type="OrthoDB" id="195231at2759"/>
<feature type="signal peptide" evidence="2">
    <location>
        <begin position="1"/>
        <end position="19"/>
    </location>
</feature>